<gene>
    <name evidence="1" type="ORF">HYPSUDRAFT_909224</name>
</gene>
<evidence type="ECO:0000313" key="2">
    <source>
        <dbReference type="Proteomes" id="UP000054270"/>
    </source>
</evidence>
<dbReference type="AlphaFoldDB" id="A0A0D2M710"/>
<organism evidence="1 2">
    <name type="scientific">Hypholoma sublateritium (strain FD-334 SS-4)</name>
    <dbReference type="NCBI Taxonomy" id="945553"/>
    <lineage>
        <taxon>Eukaryota</taxon>
        <taxon>Fungi</taxon>
        <taxon>Dikarya</taxon>
        <taxon>Basidiomycota</taxon>
        <taxon>Agaricomycotina</taxon>
        <taxon>Agaricomycetes</taxon>
        <taxon>Agaricomycetidae</taxon>
        <taxon>Agaricales</taxon>
        <taxon>Agaricineae</taxon>
        <taxon>Strophariaceae</taxon>
        <taxon>Hypholoma</taxon>
    </lineage>
</organism>
<protein>
    <submittedName>
        <fullName evidence="1">Uncharacterized protein</fullName>
    </submittedName>
</protein>
<name>A0A0D2M710_HYPSF</name>
<evidence type="ECO:0000313" key="1">
    <source>
        <dbReference type="EMBL" id="KJA19018.1"/>
    </source>
</evidence>
<dbReference type="Proteomes" id="UP000054270">
    <property type="component" value="Unassembled WGS sequence"/>
</dbReference>
<sequence length="52" mass="5787">MKNNSLCTKFIVLPLVFALALVYLLSRIIVAHQSGSKLIPQLTLSRFQFPVG</sequence>
<proteinExistence type="predicted"/>
<accession>A0A0D2M710</accession>
<keyword evidence="2" id="KW-1185">Reference proteome</keyword>
<dbReference type="EMBL" id="KN817582">
    <property type="protein sequence ID" value="KJA19018.1"/>
    <property type="molecule type" value="Genomic_DNA"/>
</dbReference>
<reference evidence="2" key="1">
    <citation type="submission" date="2014-04" db="EMBL/GenBank/DDBJ databases">
        <title>Evolutionary Origins and Diversification of the Mycorrhizal Mutualists.</title>
        <authorList>
            <consortium name="DOE Joint Genome Institute"/>
            <consortium name="Mycorrhizal Genomics Consortium"/>
            <person name="Kohler A."/>
            <person name="Kuo A."/>
            <person name="Nagy L.G."/>
            <person name="Floudas D."/>
            <person name="Copeland A."/>
            <person name="Barry K.W."/>
            <person name="Cichocki N."/>
            <person name="Veneault-Fourrey C."/>
            <person name="LaButti K."/>
            <person name="Lindquist E.A."/>
            <person name="Lipzen A."/>
            <person name="Lundell T."/>
            <person name="Morin E."/>
            <person name="Murat C."/>
            <person name="Riley R."/>
            <person name="Ohm R."/>
            <person name="Sun H."/>
            <person name="Tunlid A."/>
            <person name="Henrissat B."/>
            <person name="Grigoriev I.V."/>
            <person name="Hibbett D.S."/>
            <person name="Martin F."/>
        </authorList>
    </citation>
    <scope>NUCLEOTIDE SEQUENCE [LARGE SCALE GENOMIC DNA]</scope>
    <source>
        <strain evidence="2">FD-334 SS-4</strain>
    </source>
</reference>